<evidence type="ECO:0000313" key="3">
    <source>
        <dbReference type="Proteomes" id="UP000736335"/>
    </source>
</evidence>
<gene>
    <name evidence="2" type="ORF">BJ322DRAFT_1206815</name>
</gene>
<accession>A0A9P6LBV0</accession>
<organism evidence="2 3">
    <name type="scientific">Thelephora terrestris</name>
    <dbReference type="NCBI Taxonomy" id="56493"/>
    <lineage>
        <taxon>Eukaryota</taxon>
        <taxon>Fungi</taxon>
        <taxon>Dikarya</taxon>
        <taxon>Basidiomycota</taxon>
        <taxon>Agaricomycotina</taxon>
        <taxon>Agaricomycetes</taxon>
        <taxon>Thelephorales</taxon>
        <taxon>Thelephoraceae</taxon>
        <taxon>Thelephora</taxon>
    </lineage>
</organism>
<comment type="caution">
    <text evidence="2">The sequence shown here is derived from an EMBL/GenBank/DDBJ whole genome shotgun (WGS) entry which is preliminary data.</text>
</comment>
<name>A0A9P6LBV0_9AGAM</name>
<dbReference type="Proteomes" id="UP000736335">
    <property type="component" value="Unassembled WGS sequence"/>
</dbReference>
<feature type="region of interest" description="Disordered" evidence="1">
    <location>
        <begin position="101"/>
        <end position="130"/>
    </location>
</feature>
<dbReference type="AlphaFoldDB" id="A0A9P6LBV0"/>
<proteinExistence type="predicted"/>
<keyword evidence="3" id="KW-1185">Reference proteome</keyword>
<reference evidence="2" key="1">
    <citation type="journal article" date="2020" name="Nat. Commun.">
        <title>Large-scale genome sequencing of mycorrhizal fungi provides insights into the early evolution of symbiotic traits.</title>
        <authorList>
            <person name="Miyauchi S."/>
            <person name="Kiss E."/>
            <person name="Kuo A."/>
            <person name="Drula E."/>
            <person name="Kohler A."/>
            <person name="Sanchez-Garcia M."/>
            <person name="Morin E."/>
            <person name="Andreopoulos B."/>
            <person name="Barry K.W."/>
            <person name="Bonito G."/>
            <person name="Buee M."/>
            <person name="Carver A."/>
            <person name="Chen C."/>
            <person name="Cichocki N."/>
            <person name="Clum A."/>
            <person name="Culley D."/>
            <person name="Crous P.W."/>
            <person name="Fauchery L."/>
            <person name="Girlanda M."/>
            <person name="Hayes R.D."/>
            <person name="Keri Z."/>
            <person name="LaButti K."/>
            <person name="Lipzen A."/>
            <person name="Lombard V."/>
            <person name="Magnuson J."/>
            <person name="Maillard F."/>
            <person name="Murat C."/>
            <person name="Nolan M."/>
            <person name="Ohm R.A."/>
            <person name="Pangilinan J."/>
            <person name="Pereira M.F."/>
            <person name="Perotto S."/>
            <person name="Peter M."/>
            <person name="Pfister S."/>
            <person name="Riley R."/>
            <person name="Sitrit Y."/>
            <person name="Stielow J.B."/>
            <person name="Szollosi G."/>
            <person name="Zifcakova L."/>
            <person name="Stursova M."/>
            <person name="Spatafora J.W."/>
            <person name="Tedersoo L."/>
            <person name="Vaario L.M."/>
            <person name="Yamada A."/>
            <person name="Yan M."/>
            <person name="Wang P."/>
            <person name="Xu J."/>
            <person name="Bruns T."/>
            <person name="Baldrian P."/>
            <person name="Vilgalys R."/>
            <person name="Dunand C."/>
            <person name="Henrissat B."/>
            <person name="Grigoriev I.V."/>
            <person name="Hibbett D."/>
            <person name="Nagy L.G."/>
            <person name="Martin F.M."/>
        </authorList>
    </citation>
    <scope>NUCLEOTIDE SEQUENCE</scope>
    <source>
        <strain evidence="2">UH-Tt-Lm1</strain>
    </source>
</reference>
<dbReference type="EMBL" id="WIUZ02000001">
    <property type="protein sequence ID" value="KAF9792149.1"/>
    <property type="molecule type" value="Genomic_DNA"/>
</dbReference>
<sequence>MTRRGPPSWARFVISSNLRFNTYKCRDGSVIDHQSPYVVGYQAGDRRPHATYRDTYKQPKNEYEGDANHDGGVLVNPVDTPPSPDPSQKPCRIVRGTNKRGNKFLGEHYPDGTNPYQYDNQDGTHYEKHRDGSADLLHRNRGFAKHYAAPVMDEPVGFRQLDIEEARDLSQGYPKASRKNMIDEGHKHHDHRSQPATNRWTSPPSSSSSSPSPSPPPASRNSKTRRSTKTWKQDSVKARRAF</sequence>
<evidence type="ECO:0000313" key="2">
    <source>
        <dbReference type="EMBL" id="KAF9792149.1"/>
    </source>
</evidence>
<reference evidence="2" key="2">
    <citation type="submission" date="2020-11" db="EMBL/GenBank/DDBJ databases">
        <authorList>
            <consortium name="DOE Joint Genome Institute"/>
            <person name="Kuo A."/>
            <person name="Miyauchi S."/>
            <person name="Kiss E."/>
            <person name="Drula E."/>
            <person name="Kohler A."/>
            <person name="Sanchez-Garcia M."/>
            <person name="Andreopoulos B."/>
            <person name="Barry K.W."/>
            <person name="Bonito G."/>
            <person name="Buee M."/>
            <person name="Carver A."/>
            <person name="Chen C."/>
            <person name="Cichocki N."/>
            <person name="Clum A."/>
            <person name="Culley D."/>
            <person name="Crous P.W."/>
            <person name="Fauchery L."/>
            <person name="Girlanda M."/>
            <person name="Hayes R."/>
            <person name="Keri Z."/>
            <person name="Labutti K."/>
            <person name="Lipzen A."/>
            <person name="Lombard V."/>
            <person name="Magnuson J."/>
            <person name="Maillard F."/>
            <person name="Morin E."/>
            <person name="Murat C."/>
            <person name="Nolan M."/>
            <person name="Ohm R."/>
            <person name="Pangilinan J."/>
            <person name="Pereira M."/>
            <person name="Perotto S."/>
            <person name="Peter M."/>
            <person name="Riley R."/>
            <person name="Sitrit Y."/>
            <person name="Stielow B."/>
            <person name="Szollosi G."/>
            <person name="Zifcakova L."/>
            <person name="Stursova M."/>
            <person name="Spatafora J.W."/>
            <person name="Tedersoo L."/>
            <person name="Vaario L.-M."/>
            <person name="Yamada A."/>
            <person name="Yan M."/>
            <person name="Wang P."/>
            <person name="Xu J."/>
            <person name="Bruns T."/>
            <person name="Baldrian P."/>
            <person name="Vilgalys R."/>
            <person name="Henrissat B."/>
            <person name="Grigoriev I.V."/>
            <person name="Hibbett D."/>
            <person name="Nagy L.G."/>
            <person name="Martin F.M."/>
        </authorList>
    </citation>
    <scope>NUCLEOTIDE SEQUENCE</scope>
    <source>
        <strain evidence="2">UH-Tt-Lm1</strain>
    </source>
</reference>
<feature type="compositionally biased region" description="Basic and acidic residues" evidence="1">
    <location>
        <begin position="231"/>
        <end position="242"/>
    </location>
</feature>
<feature type="region of interest" description="Disordered" evidence="1">
    <location>
        <begin position="184"/>
        <end position="242"/>
    </location>
</feature>
<evidence type="ECO:0000256" key="1">
    <source>
        <dbReference type="SAM" id="MobiDB-lite"/>
    </source>
</evidence>
<protein>
    <submittedName>
        <fullName evidence="2">Uncharacterized protein</fullName>
    </submittedName>
</protein>
<feature type="compositionally biased region" description="Low complexity" evidence="1">
    <location>
        <begin position="202"/>
        <end position="211"/>
    </location>
</feature>